<dbReference type="SUPFAM" id="SSF48371">
    <property type="entry name" value="ARM repeat"/>
    <property type="match status" value="2"/>
</dbReference>
<dbReference type="InterPro" id="IPR000719">
    <property type="entry name" value="Prot_kinase_dom"/>
</dbReference>
<keyword evidence="3" id="KW-0723">Serine/threonine-protein kinase</keyword>
<dbReference type="EMBL" id="JARBJD010000152">
    <property type="protein sequence ID" value="KAK2949659.1"/>
    <property type="molecule type" value="Genomic_DNA"/>
</dbReference>
<evidence type="ECO:0000313" key="3">
    <source>
        <dbReference type="EMBL" id="KAK2949659.1"/>
    </source>
</evidence>
<dbReference type="PANTHER" id="PTHR46562">
    <property type="entry name" value="SERINE/THREONINE-KINASE ULK4-LIKE PROTEIN-RELATED"/>
    <property type="match status" value="1"/>
</dbReference>
<dbReference type="EC" id="2.7.11.1" evidence="3"/>
<dbReference type="PROSITE" id="PS50011">
    <property type="entry name" value="PROTEIN_KINASE_DOM"/>
    <property type="match status" value="1"/>
</dbReference>
<feature type="compositionally biased region" description="Acidic residues" evidence="1">
    <location>
        <begin position="303"/>
        <end position="316"/>
    </location>
</feature>
<protein>
    <submittedName>
        <fullName evidence="3">Serine/threonine protein kinase</fullName>
        <ecNumber evidence="3">2.7.11.1</ecNumber>
    </submittedName>
</protein>
<dbReference type="InterPro" id="IPR011009">
    <property type="entry name" value="Kinase-like_dom_sf"/>
</dbReference>
<name>A0ABQ9XFM6_9EUKA</name>
<dbReference type="GO" id="GO:0004674">
    <property type="term" value="F:protein serine/threonine kinase activity"/>
    <property type="evidence" value="ECO:0007669"/>
    <property type="project" value="UniProtKB-KW"/>
</dbReference>
<evidence type="ECO:0000256" key="1">
    <source>
        <dbReference type="SAM" id="MobiDB-lite"/>
    </source>
</evidence>
<accession>A0ABQ9XFM6</accession>
<dbReference type="Pfam" id="PF00069">
    <property type="entry name" value="Pkinase"/>
    <property type="match status" value="1"/>
</dbReference>
<dbReference type="Gene3D" id="1.25.10.10">
    <property type="entry name" value="Leucine-rich Repeat Variant"/>
    <property type="match status" value="1"/>
</dbReference>
<evidence type="ECO:0000259" key="2">
    <source>
        <dbReference type="PROSITE" id="PS50011"/>
    </source>
</evidence>
<feature type="domain" description="Protein kinase" evidence="2">
    <location>
        <begin position="4"/>
        <end position="269"/>
    </location>
</feature>
<evidence type="ECO:0000313" key="4">
    <source>
        <dbReference type="Proteomes" id="UP001281761"/>
    </source>
</evidence>
<dbReference type="Gene3D" id="1.10.510.10">
    <property type="entry name" value="Transferase(Phosphotransferase) domain 1"/>
    <property type="match status" value="1"/>
</dbReference>
<feature type="compositionally biased region" description="Low complexity" evidence="1">
    <location>
        <begin position="934"/>
        <end position="943"/>
    </location>
</feature>
<feature type="region of interest" description="Disordered" evidence="1">
    <location>
        <begin position="923"/>
        <end position="946"/>
    </location>
</feature>
<dbReference type="InterPro" id="IPR016024">
    <property type="entry name" value="ARM-type_fold"/>
</dbReference>
<dbReference type="InterPro" id="IPR056981">
    <property type="entry name" value="HEAT_ULK4_RUNKEL"/>
</dbReference>
<keyword evidence="3" id="KW-0808">Transferase</keyword>
<dbReference type="Proteomes" id="UP001281761">
    <property type="component" value="Unassembled WGS sequence"/>
</dbReference>
<feature type="compositionally biased region" description="Polar residues" evidence="1">
    <location>
        <begin position="336"/>
        <end position="352"/>
    </location>
</feature>
<feature type="region of interest" description="Disordered" evidence="1">
    <location>
        <begin position="379"/>
        <end position="398"/>
    </location>
</feature>
<dbReference type="Pfam" id="PF23606">
    <property type="entry name" value="HEAT_ULK4"/>
    <property type="match status" value="1"/>
</dbReference>
<reference evidence="3 4" key="1">
    <citation type="journal article" date="2022" name="bioRxiv">
        <title>Genomics of Preaxostyla Flagellates Illuminates Evolutionary Transitions and the Path Towards Mitochondrial Loss.</title>
        <authorList>
            <person name="Novak L.V.F."/>
            <person name="Treitli S.C."/>
            <person name="Pyrih J."/>
            <person name="Halakuc P."/>
            <person name="Pipaliya S.V."/>
            <person name="Vacek V."/>
            <person name="Brzon O."/>
            <person name="Soukal P."/>
            <person name="Eme L."/>
            <person name="Dacks J.B."/>
            <person name="Karnkowska A."/>
            <person name="Elias M."/>
            <person name="Hampl V."/>
        </authorList>
    </citation>
    <scope>NUCLEOTIDE SEQUENCE [LARGE SCALE GENOMIC DNA]</scope>
    <source>
        <strain evidence="3">NAU3</strain>
        <tissue evidence="3">Gut</tissue>
    </source>
</reference>
<feature type="region of interest" description="Disordered" evidence="1">
    <location>
        <begin position="295"/>
        <end position="354"/>
    </location>
</feature>
<organism evidence="3 4">
    <name type="scientific">Blattamonas nauphoetae</name>
    <dbReference type="NCBI Taxonomy" id="2049346"/>
    <lineage>
        <taxon>Eukaryota</taxon>
        <taxon>Metamonada</taxon>
        <taxon>Preaxostyla</taxon>
        <taxon>Oxymonadida</taxon>
        <taxon>Blattamonas</taxon>
    </lineage>
</organism>
<comment type="caution">
    <text evidence="3">The sequence shown here is derived from an EMBL/GenBank/DDBJ whole genome shotgun (WGS) entry which is preliminary data.</text>
</comment>
<keyword evidence="3" id="KW-0418">Kinase</keyword>
<keyword evidence="4" id="KW-1185">Reference proteome</keyword>
<proteinExistence type="predicted"/>
<dbReference type="SUPFAM" id="SSF56112">
    <property type="entry name" value="Protein kinase-like (PK-like)"/>
    <property type="match status" value="1"/>
</dbReference>
<gene>
    <name evidence="3" type="ORF">BLNAU_15410</name>
</gene>
<dbReference type="InterPro" id="IPR011989">
    <property type="entry name" value="ARM-like"/>
</dbReference>
<dbReference type="InterPro" id="IPR044591">
    <property type="entry name" value="RUK"/>
</dbReference>
<sequence>MQDYNVFSKIGEGKNSTCYVGRKKHTSQYYCIKSVDKSQKEQISNEVKIMHMLIHPNIVRFTNWYETTNHIWVILELCSGGDLKGLLKQDRRLPETTIRSFSGDIRAALHYLHSVGVIFGDLRPANVLFNPTGTMKLCDFKLSIRVSDARPQTLNLQKFKNSLPYLAPELLKPHGLTTGNAARDNQNLAFPFSYASDFWALGCLLYELAEGKTPFEGKNQNETVHNILTKSPVMNPKWSPEFSALLRGLLAKSPILRLGWPEIGYHPFWVETLYPIQTKEHTEYNILIEALKKTQQSGNTAESDSDDDNSDSDESDVSLSSSVGASRNMNEDRYTKTLQKKNSTPVDTTQRTISKRSEQFGDLIETLQAPSMHSLVRQLSTHQNAQKPGNTDTSKKSTRQFQSFHPQLIWNTETDLTAFPIALNKKIEKYDIPPYDARKIPFDITRFNTNKRLKKTESDSLVSSCVSVLKTATSTSNSEKVTHTLSFLLSLCVDSDIPTVLLNSLFGILVLELLRDSRVQSSLRQTLILLLSLLLRYTRSLSQTVWNAKVGEVILNSIKNGKSEKEKRWGCAAIGELLFYLCSQTGQIGQSEQKTAVDSVPILLQTLKQSSDPIAQHYVAKTIDNVASLPIPQDGTANAIHAVLIRRLALPDFVDALSALFITTQMPSLKATALSAISRLVRMKEKELGDVVVHRIGLDILASVFVTDTQKQAQIASANLILMLLTSHPSFSTDTKPSITLLTTATPSSPHSTAFISFVFTESFVTALHDALNKAPSIVTSKALLLLSVLVKVYPALFTRLTSGLVSTAIKQLREEETYEVSCLHSFVDSFCGAATLFLQSTTLFMSSSLSSLNLPPLTATQTLHTIPPDINRSLTSISDSLSLILTALSSSLIRPHLISTAFILAISNIVTSLITPHPHTFSVSGNASPTPQPTTVTQSSSSDARKPITLSSSILPDTPSLAFHLPSSTKDPLLQFALGMAETMGQSDDTVLLFLQPLSSALLPALFGMICEDNPDLRFVAVKTASDLVVTLFDGVRLLLSPDTEQHSSAVAPATQQEWQAASSEALSLIKKHIVSNADTLLSDEDPIPLYVLKILAAGCRLDSHFVTVLDESGVVEEALHLFTPTNQSNNIHNMSIVRYSVSSGLVPVERLFKLGIVEKTVAVLKNTVEKEIAMLSEVVIEIVYSLLYTFLAPPPTLTTPQLTQHLVPLLSAFPSILTLVASLLDEDSELFRDYQIADVSCACVGLICKCLLVQSKEYAEIALTRPACQTFNLIFSRLAHFMTTNQETVVSVVGLRRISKALLNLVHPFEKDSSSCPITLFLPAEIKSFLSSVKQLSSFAPLSALMNQIITSIQPYS</sequence>
<dbReference type="PANTHER" id="PTHR46562:SF1">
    <property type="entry name" value="SERINE_THREONINE-PROTEIN KINASE ULK4"/>
    <property type="match status" value="1"/>
</dbReference>
<feature type="compositionally biased region" description="Polar residues" evidence="1">
    <location>
        <begin position="379"/>
        <end position="392"/>
    </location>
</feature>